<comment type="caution">
    <text evidence="1">The sequence shown here is derived from an EMBL/GenBank/DDBJ whole genome shotgun (WGS) entry which is preliminary data.</text>
</comment>
<evidence type="ECO:0000313" key="2">
    <source>
        <dbReference type="Proteomes" id="UP000237105"/>
    </source>
</evidence>
<organism evidence="1 2">
    <name type="scientific">Parasponia andersonii</name>
    <name type="common">Sponia andersonii</name>
    <dbReference type="NCBI Taxonomy" id="3476"/>
    <lineage>
        <taxon>Eukaryota</taxon>
        <taxon>Viridiplantae</taxon>
        <taxon>Streptophyta</taxon>
        <taxon>Embryophyta</taxon>
        <taxon>Tracheophyta</taxon>
        <taxon>Spermatophyta</taxon>
        <taxon>Magnoliopsida</taxon>
        <taxon>eudicotyledons</taxon>
        <taxon>Gunneridae</taxon>
        <taxon>Pentapetalae</taxon>
        <taxon>rosids</taxon>
        <taxon>fabids</taxon>
        <taxon>Rosales</taxon>
        <taxon>Cannabaceae</taxon>
        <taxon>Parasponia</taxon>
    </lineage>
</organism>
<keyword evidence="2" id="KW-1185">Reference proteome</keyword>
<dbReference type="Proteomes" id="UP000237105">
    <property type="component" value="Unassembled WGS sequence"/>
</dbReference>
<dbReference type="AlphaFoldDB" id="A0A2P5CIN8"/>
<evidence type="ECO:0000313" key="1">
    <source>
        <dbReference type="EMBL" id="PON60874.1"/>
    </source>
</evidence>
<dbReference type="EMBL" id="JXTB01000126">
    <property type="protein sequence ID" value="PON60874.1"/>
    <property type="molecule type" value="Genomic_DNA"/>
</dbReference>
<reference evidence="2" key="1">
    <citation type="submission" date="2016-06" db="EMBL/GenBank/DDBJ databases">
        <title>Parallel loss of symbiosis genes in relatives of nitrogen-fixing non-legume Parasponia.</title>
        <authorList>
            <person name="Van Velzen R."/>
            <person name="Holmer R."/>
            <person name="Bu F."/>
            <person name="Rutten L."/>
            <person name="Van Zeijl A."/>
            <person name="Liu W."/>
            <person name="Santuari L."/>
            <person name="Cao Q."/>
            <person name="Sharma T."/>
            <person name="Shen D."/>
            <person name="Roswanjaya Y."/>
            <person name="Wardhani T."/>
            <person name="Kalhor M.S."/>
            <person name="Jansen J."/>
            <person name="Van den Hoogen J."/>
            <person name="Gungor B."/>
            <person name="Hartog M."/>
            <person name="Hontelez J."/>
            <person name="Verver J."/>
            <person name="Yang W.-C."/>
            <person name="Schijlen E."/>
            <person name="Repin R."/>
            <person name="Schilthuizen M."/>
            <person name="Schranz E."/>
            <person name="Heidstra R."/>
            <person name="Miyata K."/>
            <person name="Fedorova E."/>
            <person name="Kohlen W."/>
            <person name="Bisseling T."/>
            <person name="Smit S."/>
            <person name="Geurts R."/>
        </authorList>
    </citation>
    <scope>NUCLEOTIDE SEQUENCE [LARGE SCALE GENOMIC DNA]</scope>
    <source>
        <strain evidence="2">cv. WU1-14</strain>
    </source>
</reference>
<dbReference type="OrthoDB" id="10300554at2759"/>
<accession>A0A2P5CIN8</accession>
<protein>
    <submittedName>
        <fullName evidence="1">Uncharacterized protein</fullName>
    </submittedName>
</protein>
<gene>
    <name evidence="1" type="ORF">PanWU01x14_150030</name>
</gene>
<feature type="non-terminal residue" evidence="1">
    <location>
        <position position="1"/>
    </location>
</feature>
<sequence length="91" mass="10486">IFGTKVEKLKRAHARTTGGHRKAKRVEFWPIAKASRKLCEFLYSTEGRSDRNEPDQVNRGLPVRFNGFTFVCFLCWIGPFTFHQSSPISII</sequence>
<name>A0A2P5CIN8_PARAD</name>
<proteinExistence type="predicted"/>